<keyword evidence="7" id="KW-1185">Reference proteome</keyword>
<name>A0ABX7X9E8_9GAMM</name>
<gene>
    <name evidence="4 6" type="primary">lptA</name>
    <name evidence="6" type="ORF">J8380_16325</name>
</gene>
<dbReference type="InterPro" id="IPR005653">
    <property type="entry name" value="OstA-like_N"/>
</dbReference>
<dbReference type="Pfam" id="PF03968">
    <property type="entry name" value="LptD_N"/>
    <property type="match status" value="1"/>
</dbReference>
<proteinExistence type="inferred from homology"/>
<keyword evidence="2 4" id="KW-0732">Signal</keyword>
<evidence type="ECO:0000313" key="7">
    <source>
        <dbReference type="Proteomes" id="UP000672027"/>
    </source>
</evidence>
<evidence type="ECO:0000256" key="4">
    <source>
        <dbReference type="HAMAP-Rule" id="MF_01914"/>
    </source>
</evidence>
<dbReference type="Gene3D" id="2.60.450.10">
    <property type="entry name" value="Lipopolysaccharide (LPS) transport protein A like domain"/>
    <property type="match status" value="1"/>
</dbReference>
<feature type="chain" id="PRO_5044922274" description="Lipopolysaccharide export system protein LptA" evidence="4">
    <location>
        <begin position="27"/>
        <end position="170"/>
    </location>
</feature>
<evidence type="ECO:0000259" key="5">
    <source>
        <dbReference type="Pfam" id="PF03968"/>
    </source>
</evidence>
<comment type="function">
    <text evidence="4">Involved in the assembly of lipopolysaccharide (LPS). Required for the translocation of LPS from the inner membrane to the outer membrane. May form a bridge between the inner membrane and the outer membrane, via interactions with LptC and LptD, thereby facilitating LPS transfer across the periplasm.</text>
</comment>
<comment type="subunit">
    <text evidence="4">Component of the lipopolysaccharide transport and assembly complex.</text>
</comment>
<dbReference type="EMBL" id="CP072800">
    <property type="protein sequence ID" value="QTR51875.1"/>
    <property type="molecule type" value="Genomic_DNA"/>
</dbReference>
<keyword evidence="1 4" id="KW-0813">Transport</keyword>
<reference evidence="6 7" key="1">
    <citation type="submission" date="2021-04" db="EMBL/GenBank/DDBJ databases">
        <title>Genomics, taxonomy and metabolism of representatives of sulfur bacteria of the genus Thiothrix: Thiothrix fructosivorans QT, Thiothrix unzii A1T and three new species, Thiothrix subterranea sp. nov., Thiothrix litoralis sp. nov. and 'Candidatus Thiothrix anitrata' sp. nov.</title>
        <authorList>
            <person name="Ravin N.V."/>
            <person name="Smolyakov D."/>
            <person name="Rudenko T.S."/>
            <person name="Mardanov A.V."/>
            <person name="Beletsky A.V."/>
            <person name="Markov N.D."/>
            <person name="Fomenkov A.I."/>
            <person name="Roberts R.J."/>
            <person name="Karnachuk O.V."/>
            <person name="Novikov A."/>
            <person name="Grabovich M.Y."/>
        </authorList>
    </citation>
    <scope>NUCLEOTIDE SEQUENCE [LARGE SCALE GENOMIC DNA]</scope>
    <source>
        <strain evidence="6 7">A52</strain>
    </source>
</reference>
<protein>
    <recommendedName>
        <fullName evidence="4">Lipopolysaccharide export system protein LptA</fullName>
    </recommendedName>
</protein>
<evidence type="ECO:0000256" key="3">
    <source>
        <dbReference type="ARBA" id="ARBA00022764"/>
    </source>
</evidence>
<dbReference type="PANTHER" id="PTHR36504:SF1">
    <property type="entry name" value="LIPOPOLYSACCHARIDE EXPORT SYSTEM PROTEIN LPTA"/>
    <property type="match status" value="1"/>
</dbReference>
<organism evidence="6 7">
    <name type="scientific">Candidatus Thiothrix anitrata</name>
    <dbReference type="NCBI Taxonomy" id="2823902"/>
    <lineage>
        <taxon>Bacteria</taxon>
        <taxon>Pseudomonadati</taxon>
        <taxon>Pseudomonadota</taxon>
        <taxon>Gammaproteobacteria</taxon>
        <taxon>Thiotrichales</taxon>
        <taxon>Thiotrichaceae</taxon>
        <taxon>Thiothrix</taxon>
    </lineage>
</organism>
<dbReference type="HAMAP" id="MF_01914">
    <property type="entry name" value="LPS_assembly_LptA"/>
    <property type="match status" value="1"/>
</dbReference>
<dbReference type="InterPro" id="IPR052037">
    <property type="entry name" value="LPS_export_LptA"/>
</dbReference>
<evidence type="ECO:0000256" key="2">
    <source>
        <dbReference type="ARBA" id="ARBA00022729"/>
    </source>
</evidence>
<feature type="signal peptide" evidence="4">
    <location>
        <begin position="1"/>
        <end position="26"/>
    </location>
</feature>
<dbReference type="PANTHER" id="PTHR36504">
    <property type="entry name" value="LIPOPOLYSACCHARIDE EXPORT SYSTEM PROTEIN LPTA"/>
    <property type="match status" value="1"/>
</dbReference>
<feature type="domain" description="Organic solvent tolerance-like N-terminal" evidence="5">
    <location>
        <begin position="36"/>
        <end position="145"/>
    </location>
</feature>
<comment type="subcellular location">
    <subcellularLocation>
        <location evidence="4">Periplasm</location>
    </subcellularLocation>
</comment>
<dbReference type="NCBIfam" id="TIGR03002">
    <property type="entry name" value="outer_YhbN_LptA"/>
    <property type="match status" value="1"/>
</dbReference>
<dbReference type="Proteomes" id="UP000672027">
    <property type="component" value="Chromosome"/>
</dbReference>
<sequence length="170" mass="18416" precursor="true">MSAQPTLLNKWLLCLLLLTFAIPAVALEGDVEQPLTIEADTAVFDRNKGTATYDGNVIVKQGTLEILATHVDILAPENEIQQVIATGSPVNFKQEMDNKKLAKGKSTKMEYFVSDKRLVLTGESELEQDQDKLTGNSIVYLIDSGEIVADGKGGKSGRITATFFPSKAAE</sequence>
<keyword evidence="3 4" id="KW-0574">Periplasm</keyword>
<comment type="similarity">
    <text evidence="4">Belongs to the LptA family.</text>
</comment>
<evidence type="ECO:0000313" key="6">
    <source>
        <dbReference type="EMBL" id="QTR51875.1"/>
    </source>
</evidence>
<evidence type="ECO:0000256" key="1">
    <source>
        <dbReference type="ARBA" id="ARBA00022448"/>
    </source>
</evidence>
<accession>A0ABX7X9E8</accession>
<dbReference type="InterPro" id="IPR014340">
    <property type="entry name" value="LptA"/>
</dbReference>